<name>A0AAV7F058_ARIFI</name>
<evidence type="ECO:0000313" key="2">
    <source>
        <dbReference type="Proteomes" id="UP000825729"/>
    </source>
</evidence>
<accession>A0AAV7F058</accession>
<reference evidence="1 2" key="1">
    <citation type="submission" date="2021-07" db="EMBL/GenBank/DDBJ databases">
        <title>The Aristolochia fimbriata genome: insights into angiosperm evolution, floral development and chemical biosynthesis.</title>
        <authorList>
            <person name="Jiao Y."/>
        </authorList>
    </citation>
    <scope>NUCLEOTIDE SEQUENCE [LARGE SCALE GENOMIC DNA]</scope>
    <source>
        <strain evidence="1">IBCAS-2021</strain>
        <tissue evidence="1">Leaf</tissue>
    </source>
</reference>
<gene>
    <name evidence="1" type="ORF">H6P81_006056</name>
</gene>
<comment type="caution">
    <text evidence="1">The sequence shown here is derived from an EMBL/GenBank/DDBJ whole genome shotgun (WGS) entry which is preliminary data.</text>
</comment>
<keyword evidence="2" id="KW-1185">Reference proteome</keyword>
<organism evidence="1 2">
    <name type="scientific">Aristolochia fimbriata</name>
    <name type="common">White veined hardy Dutchman's pipe vine</name>
    <dbReference type="NCBI Taxonomy" id="158543"/>
    <lineage>
        <taxon>Eukaryota</taxon>
        <taxon>Viridiplantae</taxon>
        <taxon>Streptophyta</taxon>
        <taxon>Embryophyta</taxon>
        <taxon>Tracheophyta</taxon>
        <taxon>Spermatophyta</taxon>
        <taxon>Magnoliopsida</taxon>
        <taxon>Magnoliidae</taxon>
        <taxon>Piperales</taxon>
        <taxon>Aristolochiaceae</taxon>
        <taxon>Aristolochia</taxon>
    </lineage>
</organism>
<dbReference type="AlphaFoldDB" id="A0AAV7F058"/>
<evidence type="ECO:0000313" key="1">
    <source>
        <dbReference type="EMBL" id="KAG9453152.1"/>
    </source>
</evidence>
<dbReference type="Proteomes" id="UP000825729">
    <property type="component" value="Unassembled WGS sequence"/>
</dbReference>
<protein>
    <submittedName>
        <fullName evidence="1">Uncharacterized protein</fullName>
    </submittedName>
</protein>
<dbReference type="EMBL" id="JAINDJ010000003">
    <property type="protein sequence ID" value="KAG9453152.1"/>
    <property type="molecule type" value="Genomic_DNA"/>
</dbReference>
<sequence>MQDDGSSQHGAVTASSFLSQPSMFQLMRHLSNTIRDFGCQVHNTRTFDISSSQVLVTGSVTDDDLPKDGV</sequence>
<proteinExistence type="predicted"/>